<accession>A0AAN6REQ9</accession>
<dbReference type="GO" id="GO:0008270">
    <property type="term" value="F:zinc ion binding"/>
    <property type="evidence" value="ECO:0007669"/>
    <property type="project" value="UniProtKB-KW"/>
</dbReference>
<dbReference type="Gene3D" id="3.30.40.10">
    <property type="entry name" value="Zinc/RING finger domain, C3HC4 (zinc finger)"/>
    <property type="match status" value="1"/>
</dbReference>
<evidence type="ECO:0000256" key="4">
    <source>
        <dbReference type="PROSITE-ProRule" id="PRU00175"/>
    </source>
</evidence>
<keyword evidence="3" id="KW-0862">Zinc</keyword>
<evidence type="ECO:0000256" key="3">
    <source>
        <dbReference type="ARBA" id="ARBA00022833"/>
    </source>
</evidence>
<keyword evidence="7" id="KW-1185">Reference proteome</keyword>
<evidence type="ECO:0000313" key="6">
    <source>
        <dbReference type="EMBL" id="KAK3202655.1"/>
    </source>
</evidence>
<dbReference type="AlphaFoldDB" id="A0AAN6REQ9"/>
<gene>
    <name evidence="6" type="ORF">GRF29_154g304309</name>
</gene>
<comment type="caution">
    <text evidence="6">The sequence shown here is derived from an EMBL/GenBank/DDBJ whole genome shotgun (WGS) entry which is preliminary data.</text>
</comment>
<protein>
    <recommendedName>
        <fullName evidence="5">RING-type domain-containing protein</fullName>
    </recommendedName>
</protein>
<evidence type="ECO:0000256" key="2">
    <source>
        <dbReference type="ARBA" id="ARBA00022771"/>
    </source>
</evidence>
<dbReference type="SUPFAM" id="SSF57850">
    <property type="entry name" value="RING/U-box"/>
    <property type="match status" value="1"/>
</dbReference>
<dbReference type="EMBL" id="WVTA01000013">
    <property type="protein sequence ID" value="KAK3202655.1"/>
    <property type="molecule type" value="Genomic_DNA"/>
</dbReference>
<dbReference type="PROSITE" id="PS50089">
    <property type="entry name" value="ZF_RING_2"/>
    <property type="match status" value="1"/>
</dbReference>
<dbReference type="InterPro" id="IPR013083">
    <property type="entry name" value="Znf_RING/FYVE/PHD"/>
</dbReference>
<name>A0AAN6REQ9_9PLEO</name>
<organism evidence="6 7">
    <name type="scientific">Pseudopithomyces chartarum</name>
    <dbReference type="NCBI Taxonomy" id="1892770"/>
    <lineage>
        <taxon>Eukaryota</taxon>
        <taxon>Fungi</taxon>
        <taxon>Dikarya</taxon>
        <taxon>Ascomycota</taxon>
        <taxon>Pezizomycotina</taxon>
        <taxon>Dothideomycetes</taxon>
        <taxon>Pleosporomycetidae</taxon>
        <taxon>Pleosporales</taxon>
        <taxon>Massarineae</taxon>
        <taxon>Didymosphaeriaceae</taxon>
        <taxon>Pseudopithomyces</taxon>
    </lineage>
</organism>
<evidence type="ECO:0000259" key="5">
    <source>
        <dbReference type="PROSITE" id="PS50089"/>
    </source>
</evidence>
<sequence length="364" mass="42232">MSTPLPRFQDGSSVLWATLALGTLDQLIPRVEMVFVDLEPIPLRITLDKVLDTFHRRWTDQPPHEIESLITEFQENAAYYSASPDLTPTEADTIDYCVDIFSAFHTMAIERMLNPRLLRTLSWPATLTKLVEKLNADVFEPALEPFLREYARFEQLPDVERIASVSILIQDCALNVRTQMMEFIRSYEWREDPPILEHDECHDQFAIMIEDSSFREYIMGELWELYDDLQRFENLSMRDRTRMMKSTIGMIATFFSYTGELLFPPETDDDEYSEDSEDWQEYEVVNDLDPVLTGPETATVDQVSSEVLQNSTEADCCICLTGNNVMRQLNVCNHMFCEDCLTSQLNAEGNYRYKCAICRAEMFP</sequence>
<dbReference type="PROSITE" id="PS00518">
    <property type="entry name" value="ZF_RING_1"/>
    <property type="match status" value="1"/>
</dbReference>
<evidence type="ECO:0000313" key="7">
    <source>
        <dbReference type="Proteomes" id="UP001280581"/>
    </source>
</evidence>
<dbReference type="Proteomes" id="UP001280581">
    <property type="component" value="Unassembled WGS sequence"/>
</dbReference>
<keyword evidence="1" id="KW-0479">Metal-binding</keyword>
<dbReference type="InterPro" id="IPR001841">
    <property type="entry name" value="Znf_RING"/>
</dbReference>
<dbReference type="SMART" id="SM00184">
    <property type="entry name" value="RING"/>
    <property type="match status" value="1"/>
</dbReference>
<keyword evidence="2 4" id="KW-0863">Zinc-finger</keyword>
<reference evidence="6 7" key="1">
    <citation type="submission" date="2021-02" db="EMBL/GenBank/DDBJ databases">
        <title>Genome assembly of Pseudopithomyces chartarum.</title>
        <authorList>
            <person name="Jauregui R."/>
            <person name="Singh J."/>
            <person name="Voisey C."/>
        </authorList>
    </citation>
    <scope>NUCLEOTIDE SEQUENCE [LARGE SCALE GENOMIC DNA]</scope>
    <source>
        <strain evidence="6 7">AGR01</strain>
    </source>
</reference>
<feature type="domain" description="RING-type" evidence="5">
    <location>
        <begin position="316"/>
        <end position="359"/>
    </location>
</feature>
<evidence type="ECO:0000256" key="1">
    <source>
        <dbReference type="ARBA" id="ARBA00022723"/>
    </source>
</evidence>
<proteinExistence type="predicted"/>
<dbReference type="InterPro" id="IPR017907">
    <property type="entry name" value="Znf_RING_CS"/>
</dbReference>